<dbReference type="InterPro" id="IPR032394">
    <property type="entry name" value="Anoct_dimer"/>
</dbReference>
<evidence type="ECO:0000256" key="7">
    <source>
        <dbReference type="ARBA" id="ARBA00023180"/>
    </source>
</evidence>
<evidence type="ECO:0000313" key="12">
    <source>
        <dbReference type="EMBL" id="CAH3014248.1"/>
    </source>
</evidence>
<sequence>MGDNTTNDRVKVLNETSDIVDVHEKKKRKNVKRTKSVPSTKEQGDDYLRQVSSYSYHHGDQPVRHVELPLETMGSREKLIQIHDELRSSHPSEINKDEKDIRKLALHLAISKSSEGKNNKFMHYDYILVHKTGDTRNLQEKLRKKYESELHAQGFRVERKYTAEKTFVILHCSFERLCEEAEKVSLEMPLAGYVVPDTSKNSLWKQFWDHFRTDDEVDFVSAPFCVSKSQIYEGIENPDTFFRPALRSLLVHGILTDVDVRDKESKQLGQNVQGLGYMLIEGAYTDAFIVHENSVYDSKFPLSDAGDDNSFLHGQDIADPRKALQDTWLKHFRYQPLWKIRNYFGEKIALYFGWLGLLTSSLIIPVFLGFAIFLWGLSVAIRDYPLNSQNSTASTIMLWAKNAFDNDATPYFALVICLWGTLFLERWKRANARLAYQWDVDNFEEQEPSRPQYYGTVLRRDPVTGEEISVYPFISRFCKMSGSFGIMLFMICLVLASAMAVIVYRVIAREDLFKERGEVGLLLASITSTFINTCSIMIMGKVYQKLAVILTDWENHRTQTSYDDALIIKLFGFQFVNSYTSLFYIAFFRQNTKETGVLGKGQNYSDECGSNNDCMTLLSLQVAMLMIMKPLPKLFSDIIKPWLKGLWKRKSCRKKVGASGEMRSRAEDYLENERLKEPLGDFTLSEYNEKVLQYGFLMLFAAAFPLAPLIALLTNAIDMKIDASRLLWIDRRPVAFRAEDIGMWYSILEFLNVAGVVTNSFLVAFTSSYGRSWEGDPTTSNRTELVFNSTSNATDQVVIFTEHLAGPSRLWLIIGFEHIVFSIKFLIAYIIPDTPADVKMALSKVDGVNLTAPYKRRIPRVLTYPVFNLLQEKFHVSRILAQAGVRKGPGNKLTESATSFKNRGAESSGSSFAYSTEVKHTASGRRLLENGTNSGSYDNNEALEVVVEGVPSGTTVGRHVRSPRLEPLPKSYTSKHSIRS</sequence>
<evidence type="ECO:0000259" key="11">
    <source>
        <dbReference type="Pfam" id="PF16178"/>
    </source>
</evidence>
<evidence type="ECO:0000256" key="5">
    <source>
        <dbReference type="ARBA" id="ARBA00022989"/>
    </source>
</evidence>
<feature type="transmembrane region" description="Helical" evidence="8">
    <location>
        <begin position="408"/>
        <end position="424"/>
    </location>
</feature>
<organism evidence="12 13">
    <name type="scientific">Porites evermanni</name>
    <dbReference type="NCBI Taxonomy" id="104178"/>
    <lineage>
        <taxon>Eukaryota</taxon>
        <taxon>Metazoa</taxon>
        <taxon>Cnidaria</taxon>
        <taxon>Anthozoa</taxon>
        <taxon>Hexacorallia</taxon>
        <taxon>Scleractinia</taxon>
        <taxon>Fungiina</taxon>
        <taxon>Poritidae</taxon>
        <taxon>Porites</taxon>
    </lineage>
</organism>
<evidence type="ECO:0000313" key="13">
    <source>
        <dbReference type="Proteomes" id="UP001159427"/>
    </source>
</evidence>
<feature type="region of interest" description="Disordered" evidence="9">
    <location>
        <begin position="24"/>
        <end position="45"/>
    </location>
</feature>
<dbReference type="PANTHER" id="PTHR12308:SF73">
    <property type="entry name" value="ANOCTAMIN"/>
    <property type="match status" value="1"/>
</dbReference>
<evidence type="ECO:0000256" key="4">
    <source>
        <dbReference type="ARBA" id="ARBA00022692"/>
    </source>
</evidence>
<feature type="transmembrane region" description="Helical" evidence="8">
    <location>
        <begin position="694"/>
        <end position="717"/>
    </location>
</feature>
<comment type="similarity">
    <text evidence="2 8">Belongs to the anoctamin family.</text>
</comment>
<feature type="transmembrane region" description="Helical" evidence="8">
    <location>
        <begin position="484"/>
        <end position="507"/>
    </location>
</feature>
<feature type="transmembrane region" description="Helical" evidence="8">
    <location>
        <begin position="348"/>
        <end position="377"/>
    </location>
</feature>
<keyword evidence="6 8" id="KW-0472">Membrane</keyword>
<evidence type="ECO:0000256" key="3">
    <source>
        <dbReference type="ARBA" id="ARBA00022475"/>
    </source>
</evidence>
<dbReference type="InterPro" id="IPR049452">
    <property type="entry name" value="Anoctamin_TM"/>
</dbReference>
<dbReference type="Pfam" id="PF04547">
    <property type="entry name" value="Anoctamin"/>
    <property type="match status" value="1"/>
</dbReference>
<evidence type="ECO:0000256" key="8">
    <source>
        <dbReference type="RuleBase" id="RU280814"/>
    </source>
</evidence>
<keyword evidence="3" id="KW-1003">Cell membrane</keyword>
<evidence type="ECO:0000259" key="10">
    <source>
        <dbReference type="Pfam" id="PF04547"/>
    </source>
</evidence>
<evidence type="ECO:0000256" key="2">
    <source>
        <dbReference type="ARBA" id="ARBA00009671"/>
    </source>
</evidence>
<feature type="transmembrane region" description="Helical" evidence="8">
    <location>
        <begin position="810"/>
        <end position="831"/>
    </location>
</feature>
<evidence type="ECO:0000256" key="9">
    <source>
        <dbReference type="SAM" id="MobiDB-lite"/>
    </source>
</evidence>
<keyword evidence="13" id="KW-1185">Reference proteome</keyword>
<evidence type="ECO:0000256" key="1">
    <source>
        <dbReference type="ARBA" id="ARBA00004651"/>
    </source>
</evidence>
<feature type="region of interest" description="Disordered" evidence="9">
    <location>
        <begin position="953"/>
        <end position="980"/>
    </location>
</feature>
<protein>
    <recommendedName>
        <fullName evidence="8">Anoctamin</fullName>
    </recommendedName>
</protein>
<keyword evidence="4 8" id="KW-0812">Transmembrane</keyword>
<feature type="domain" description="Anoctamin dimerisation" evidence="11">
    <location>
        <begin position="125"/>
        <end position="337"/>
    </location>
</feature>
<feature type="compositionally biased region" description="Basic residues" evidence="9">
    <location>
        <begin position="25"/>
        <end position="35"/>
    </location>
</feature>
<feature type="compositionally biased region" description="Polar residues" evidence="9">
    <location>
        <begin position="971"/>
        <end position="980"/>
    </location>
</feature>
<reference evidence="12 13" key="1">
    <citation type="submission" date="2022-05" db="EMBL/GenBank/DDBJ databases">
        <authorList>
            <consortium name="Genoscope - CEA"/>
            <person name="William W."/>
        </authorList>
    </citation>
    <scope>NUCLEOTIDE SEQUENCE [LARGE SCALE GENOMIC DNA]</scope>
</reference>
<proteinExistence type="inferred from homology"/>
<comment type="caution">
    <text evidence="12">The sequence shown here is derived from an EMBL/GenBank/DDBJ whole genome shotgun (WGS) entry which is preliminary data.</text>
</comment>
<feature type="transmembrane region" description="Helical" evidence="8">
    <location>
        <begin position="519"/>
        <end position="539"/>
    </location>
</feature>
<dbReference type="InterPro" id="IPR007632">
    <property type="entry name" value="Anoctamin"/>
</dbReference>
<keyword evidence="5 8" id="KW-1133">Transmembrane helix</keyword>
<comment type="subcellular location">
    <subcellularLocation>
        <location evidence="1">Cell membrane</location>
        <topology evidence="1">Multi-pass membrane protein</topology>
    </subcellularLocation>
    <subcellularLocation>
        <location evidence="8">Membrane</location>
        <topology evidence="8">Multi-pass membrane protein</topology>
    </subcellularLocation>
</comment>
<dbReference type="EMBL" id="CALNXI010000007">
    <property type="protein sequence ID" value="CAH3014248.1"/>
    <property type="molecule type" value="Genomic_DNA"/>
</dbReference>
<name>A0ABN8LB01_9CNID</name>
<accession>A0ABN8LB01</accession>
<feature type="transmembrane region" description="Helical" evidence="8">
    <location>
        <begin position="741"/>
        <end position="765"/>
    </location>
</feature>
<feature type="transmembrane region" description="Helical" evidence="8">
    <location>
        <begin position="566"/>
        <end position="587"/>
    </location>
</feature>
<evidence type="ECO:0000256" key="6">
    <source>
        <dbReference type="ARBA" id="ARBA00023136"/>
    </source>
</evidence>
<feature type="domain" description="Anoctamin transmembrane" evidence="10">
    <location>
        <begin position="340"/>
        <end position="841"/>
    </location>
</feature>
<dbReference type="Pfam" id="PF16178">
    <property type="entry name" value="Anoct_dimer"/>
    <property type="match status" value="1"/>
</dbReference>
<gene>
    <name evidence="12" type="ORF">PEVE_00039577</name>
</gene>
<dbReference type="PANTHER" id="PTHR12308">
    <property type="entry name" value="ANOCTAMIN"/>
    <property type="match status" value="1"/>
</dbReference>
<keyword evidence="7" id="KW-0325">Glycoprotein</keyword>
<dbReference type="Proteomes" id="UP001159427">
    <property type="component" value="Unassembled WGS sequence"/>
</dbReference>